<dbReference type="SUPFAM" id="SSF49785">
    <property type="entry name" value="Galactose-binding domain-like"/>
    <property type="match status" value="1"/>
</dbReference>
<evidence type="ECO:0000313" key="3">
    <source>
        <dbReference type="Proteomes" id="UP000189739"/>
    </source>
</evidence>
<organism evidence="2 3">
    <name type="scientific">Mucilaginibacter pedocola</name>
    <dbReference type="NCBI Taxonomy" id="1792845"/>
    <lineage>
        <taxon>Bacteria</taxon>
        <taxon>Pseudomonadati</taxon>
        <taxon>Bacteroidota</taxon>
        <taxon>Sphingobacteriia</taxon>
        <taxon>Sphingobacteriales</taxon>
        <taxon>Sphingobacteriaceae</taxon>
        <taxon>Mucilaginibacter</taxon>
    </lineage>
</organism>
<evidence type="ECO:0008006" key="4">
    <source>
        <dbReference type="Google" id="ProtNLM"/>
    </source>
</evidence>
<sequence length="207" mass="23180">MNAKLLFLFLLISSLLRLNARAAKVPAFDHLPPGGIDIIEGWRFTGEDGAGFAAPEYNDKSWRIIHPEKPLSQLPELKGVSIGWMRTHFTVGPELSKRSLILSVFQTCASEIFLDGELILRHGVISRSGNEVIPIGANLPEEELHLSAGKEHVLAIRFAPWRPGFHMHTDGYLLWLTLNNFSNWQANNKAIDESNGTYTVLVSVFFF</sequence>
<name>A0A1S9PKR4_9SPHI</name>
<evidence type="ECO:0000313" key="2">
    <source>
        <dbReference type="EMBL" id="OOQ61537.1"/>
    </source>
</evidence>
<accession>A0A1S9PKR4</accession>
<dbReference type="STRING" id="1792845.BC343_00200"/>
<feature type="signal peptide" evidence="1">
    <location>
        <begin position="1"/>
        <end position="22"/>
    </location>
</feature>
<reference evidence="2 3" key="1">
    <citation type="submission" date="2016-07" db="EMBL/GenBank/DDBJ databases">
        <title>Genomic analysis of zinc-resistant bacterium Mucilaginibacter pedocola TBZ30.</title>
        <authorList>
            <person name="Huang J."/>
            <person name="Tang J."/>
        </authorList>
    </citation>
    <scope>NUCLEOTIDE SEQUENCE [LARGE SCALE GENOMIC DNA]</scope>
    <source>
        <strain evidence="2 3">TBZ30</strain>
    </source>
</reference>
<keyword evidence="1" id="KW-0732">Signal</keyword>
<dbReference type="Proteomes" id="UP000189739">
    <property type="component" value="Unassembled WGS sequence"/>
</dbReference>
<dbReference type="OrthoDB" id="9763484at2"/>
<proteinExistence type="predicted"/>
<dbReference type="EMBL" id="MBTF01000001">
    <property type="protein sequence ID" value="OOQ61537.1"/>
    <property type="molecule type" value="Genomic_DNA"/>
</dbReference>
<dbReference type="AlphaFoldDB" id="A0A1S9PKR4"/>
<protein>
    <recommendedName>
        <fullName evidence="4">PA14 domain-containing protein</fullName>
    </recommendedName>
</protein>
<comment type="caution">
    <text evidence="2">The sequence shown here is derived from an EMBL/GenBank/DDBJ whole genome shotgun (WGS) entry which is preliminary data.</text>
</comment>
<dbReference type="InterPro" id="IPR008979">
    <property type="entry name" value="Galactose-bd-like_sf"/>
</dbReference>
<gene>
    <name evidence="2" type="ORF">BC343_00200</name>
</gene>
<evidence type="ECO:0000256" key="1">
    <source>
        <dbReference type="SAM" id="SignalP"/>
    </source>
</evidence>
<dbReference type="Gene3D" id="2.60.120.260">
    <property type="entry name" value="Galactose-binding domain-like"/>
    <property type="match status" value="1"/>
</dbReference>
<dbReference type="RefSeq" id="WP_078345705.1">
    <property type="nucleotide sequence ID" value="NZ_MBTF01000001.1"/>
</dbReference>
<keyword evidence="3" id="KW-1185">Reference proteome</keyword>
<feature type="chain" id="PRO_5012887995" description="PA14 domain-containing protein" evidence="1">
    <location>
        <begin position="23"/>
        <end position="207"/>
    </location>
</feature>